<gene>
    <name evidence="3" type="ORF">Gasu_05600</name>
</gene>
<dbReference type="Proteomes" id="UP000030680">
    <property type="component" value="Unassembled WGS sequence"/>
</dbReference>
<dbReference type="Gramene" id="EME32145">
    <property type="protein sequence ID" value="EME32145"/>
    <property type="gene ID" value="Gasu_05600"/>
</dbReference>
<accession>M2X6K2</accession>
<dbReference type="OrthoDB" id="10409760at2759"/>
<proteinExistence type="predicted"/>
<name>M2X6K2_GALSU</name>
<keyword evidence="4" id="KW-1185">Reference proteome</keyword>
<organism evidence="3 4">
    <name type="scientific">Galdieria sulphuraria</name>
    <name type="common">Red alga</name>
    <dbReference type="NCBI Taxonomy" id="130081"/>
    <lineage>
        <taxon>Eukaryota</taxon>
        <taxon>Rhodophyta</taxon>
        <taxon>Bangiophyceae</taxon>
        <taxon>Galdieriales</taxon>
        <taxon>Galdieriaceae</taxon>
        <taxon>Galdieria</taxon>
    </lineage>
</organism>
<dbReference type="RefSeq" id="XP_005708665.1">
    <property type="nucleotide sequence ID" value="XM_005708608.1"/>
</dbReference>
<reference evidence="4" key="1">
    <citation type="journal article" date="2013" name="Science">
        <title>Gene transfer from bacteria and archaea facilitated evolution of an extremophilic eukaryote.</title>
        <authorList>
            <person name="Schonknecht G."/>
            <person name="Chen W.H."/>
            <person name="Ternes C.M."/>
            <person name="Barbier G.G."/>
            <person name="Shrestha R.P."/>
            <person name="Stanke M."/>
            <person name="Brautigam A."/>
            <person name="Baker B.J."/>
            <person name="Banfield J.F."/>
            <person name="Garavito R.M."/>
            <person name="Carr K."/>
            <person name="Wilkerson C."/>
            <person name="Rensing S.A."/>
            <person name="Gagneul D."/>
            <person name="Dickenson N.E."/>
            <person name="Oesterhelt C."/>
            <person name="Lercher M.J."/>
            <person name="Weber A.P."/>
        </authorList>
    </citation>
    <scope>NUCLEOTIDE SEQUENCE [LARGE SCALE GENOMIC DNA]</scope>
    <source>
        <strain evidence="4">074W</strain>
    </source>
</reference>
<protein>
    <submittedName>
        <fullName evidence="3">Uncharacterized protein</fullName>
    </submittedName>
</protein>
<sequence>MRILFVNGSSFFRNRKKPLCHCVRRTSQVRKMYYMKKKNETSGKLGFGSNRNQVNKETHQQSERLQGTEKLVDEALAKFGVEKKPRFSQNEYEKLGPYDRLVSRFGATTLQSFESVLLVTSSVLVIVLVCSGVVLSVDAFLHSSFERGSSENFITATTTFVDEATIKVVQPLFTPLILLFFLASVSLGILKTLQLTSSKTVYRE</sequence>
<feature type="transmembrane region" description="Helical" evidence="2">
    <location>
        <begin position="116"/>
        <end position="137"/>
    </location>
</feature>
<keyword evidence="2" id="KW-0812">Transmembrane</keyword>
<evidence type="ECO:0000256" key="1">
    <source>
        <dbReference type="SAM" id="MobiDB-lite"/>
    </source>
</evidence>
<evidence type="ECO:0000313" key="4">
    <source>
        <dbReference type="Proteomes" id="UP000030680"/>
    </source>
</evidence>
<dbReference type="KEGG" id="gsl:Gasu_05600"/>
<evidence type="ECO:0000256" key="2">
    <source>
        <dbReference type="SAM" id="Phobius"/>
    </source>
</evidence>
<evidence type="ECO:0000313" key="3">
    <source>
        <dbReference type="EMBL" id="EME32145.1"/>
    </source>
</evidence>
<feature type="region of interest" description="Disordered" evidence="1">
    <location>
        <begin position="41"/>
        <end position="62"/>
    </location>
</feature>
<dbReference type="EMBL" id="KB454487">
    <property type="protein sequence ID" value="EME32145.1"/>
    <property type="molecule type" value="Genomic_DNA"/>
</dbReference>
<feature type="transmembrane region" description="Helical" evidence="2">
    <location>
        <begin position="172"/>
        <end position="190"/>
    </location>
</feature>
<keyword evidence="2" id="KW-0472">Membrane</keyword>
<dbReference type="GeneID" id="17090742"/>
<keyword evidence="2" id="KW-1133">Transmembrane helix</keyword>
<dbReference type="AlphaFoldDB" id="M2X6K2"/>